<feature type="compositionally biased region" description="Gly residues" evidence="1">
    <location>
        <begin position="64"/>
        <end position="74"/>
    </location>
</feature>
<feature type="region of interest" description="Disordered" evidence="1">
    <location>
        <begin position="59"/>
        <end position="78"/>
    </location>
</feature>
<dbReference type="PROSITE" id="PS00028">
    <property type="entry name" value="ZINC_FINGER_C2H2_1"/>
    <property type="match status" value="1"/>
</dbReference>
<evidence type="ECO:0000313" key="3">
    <source>
        <dbReference type="EMBL" id="RKQ37230.1"/>
    </source>
</evidence>
<sequence>MVFDGNCGFCTRAVGWVRVLDRHGRIELHPWQGPGVLERFGLTPEQGNTTVWAVPAEHVTPVGSGTGTGTGTGTQDGATHGARAVSAILDTALGTRCFGAFYGLPLAGRSQEAVYRWVAAHRGSFPGVTPWCEQHPGQCGSGR</sequence>
<dbReference type="EMBL" id="PNJG02000001">
    <property type="protein sequence ID" value="RKQ37230.1"/>
    <property type="molecule type" value="Genomic_DNA"/>
</dbReference>
<keyword evidence="4" id="KW-1185">Reference proteome</keyword>
<organism evidence="3 4">
    <name type="scientific">Kocuria tytonis</name>
    <dbReference type="NCBI Taxonomy" id="2054280"/>
    <lineage>
        <taxon>Bacteria</taxon>
        <taxon>Bacillati</taxon>
        <taxon>Actinomycetota</taxon>
        <taxon>Actinomycetes</taxon>
        <taxon>Micrococcales</taxon>
        <taxon>Micrococcaceae</taxon>
        <taxon>Kocuria</taxon>
    </lineage>
</organism>
<proteinExistence type="predicted"/>
<dbReference type="InterPro" id="IPR007263">
    <property type="entry name" value="DCC1-like"/>
</dbReference>
<accession>A0A495AC71</accession>
<reference evidence="3 4" key="1">
    <citation type="submission" date="2018-10" db="EMBL/GenBank/DDBJ databases">
        <title>Kocuria tytouropygialis sp. nov., isolated from the uropygial gland of an American barn owl (Tyto furcata).</title>
        <authorList>
            <person name="Braun M.S."/>
            <person name="Wang E."/>
            <person name="Zimmermann S."/>
            <person name="Wagner H."/>
            <person name="Wink M."/>
        </authorList>
    </citation>
    <scope>NUCLEOTIDE SEQUENCE [LARGE SCALE GENOMIC DNA]</scope>
    <source>
        <strain evidence="3 4">442</strain>
    </source>
</reference>
<dbReference type="AlphaFoldDB" id="A0A495AC71"/>
<dbReference type="Pfam" id="PF04134">
    <property type="entry name" value="DCC1-like"/>
    <property type="match status" value="1"/>
</dbReference>
<evidence type="ECO:0000313" key="4">
    <source>
        <dbReference type="Proteomes" id="UP000249516"/>
    </source>
</evidence>
<dbReference type="GO" id="GO:0015035">
    <property type="term" value="F:protein-disulfide reductase activity"/>
    <property type="evidence" value="ECO:0007669"/>
    <property type="project" value="InterPro"/>
</dbReference>
<feature type="domain" description="C2H2-type" evidence="2">
    <location>
        <begin position="7"/>
        <end position="29"/>
    </location>
</feature>
<name>A0A495AC71_9MICC</name>
<comment type="caution">
    <text evidence="3">The sequence shown here is derived from an EMBL/GenBank/DDBJ whole genome shotgun (WGS) entry which is preliminary data.</text>
</comment>
<gene>
    <name evidence="3" type="ORF">C1C97_005705</name>
</gene>
<protein>
    <submittedName>
        <fullName evidence="3">DUF393 domain-containing protein</fullName>
    </submittedName>
</protein>
<dbReference type="InterPro" id="IPR013087">
    <property type="entry name" value="Znf_C2H2_type"/>
</dbReference>
<dbReference type="Proteomes" id="UP000249516">
    <property type="component" value="Unassembled WGS sequence"/>
</dbReference>
<evidence type="ECO:0000259" key="2">
    <source>
        <dbReference type="PROSITE" id="PS00028"/>
    </source>
</evidence>
<dbReference type="OrthoDB" id="9813713at2"/>
<evidence type="ECO:0000256" key="1">
    <source>
        <dbReference type="SAM" id="MobiDB-lite"/>
    </source>
</evidence>